<dbReference type="EMBL" id="JAFLQZ010000004">
    <property type="protein sequence ID" value="MBO0358180.1"/>
    <property type="molecule type" value="Genomic_DNA"/>
</dbReference>
<feature type="domain" description="Putative beta-lactamase-inhibitor-like PepSY-like" evidence="1">
    <location>
        <begin position="83"/>
        <end position="143"/>
    </location>
</feature>
<sequence length="153" mass="17193">MKLSRHLLLLPGLLLLACNKDDSDDVKPNEVPEVVKTSFATRFTTVTNLEWEKKGDDYEAEFDVNTVDYKALLNPSGTILKYKYDIPTAELPAAVQATITQKYAGMRIDEAEKLFQGTEETTFYQVDLDSNGQDKDVVFSADGQEVTTPAYWD</sequence>
<gene>
    <name evidence="2" type="ORF">J0X19_09515</name>
</gene>
<dbReference type="Proteomes" id="UP000664144">
    <property type="component" value="Unassembled WGS sequence"/>
</dbReference>
<comment type="caution">
    <text evidence="2">The sequence shown here is derived from an EMBL/GenBank/DDBJ whole genome shotgun (WGS) entry which is preliminary data.</text>
</comment>
<dbReference type="PROSITE" id="PS51257">
    <property type="entry name" value="PROKAR_LIPOPROTEIN"/>
    <property type="match status" value="1"/>
</dbReference>
<protein>
    <submittedName>
        <fullName evidence="2">PepSY-like domain-containing protein</fullName>
    </submittedName>
</protein>
<dbReference type="Gene3D" id="3.10.450.360">
    <property type="match status" value="1"/>
</dbReference>
<evidence type="ECO:0000259" key="1">
    <source>
        <dbReference type="Pfam" id="PF11396"/>
    </source>
</evidence>
<proteinExistence type="predicted"/>
<dbReference type="Pfam" id="PF11396">
    <property type="entry name" value="PepSY_like"/>
    <property type="match status" value="2"/>
</dbReference>
<dbReference type="InterPro" id="IPR021533">
    <property type="entry name" value="PepSY-like"/>
</dbReference>
<evidence type="ECO:0000313" key="2">
    <source>
        <dbReference type="EMBL" id="MBO0358180.1"/>
    </source>
</evidence>
<organism evidence="2 3">
    <name type="scientific">Hymenobacter telluris</name>
    <dbReference type="NCBI Taxonomy" id="2816474"/>
    <lineage>
        <taxon>Bacteria</taxon>
        <taxon>Pseudomonadati</taxon>
        <taxon>Bacteroidota</taxon>
        <taxon>Cytophagia</taxon>
        <taxon>Cytophagales</taxon>
        <taxon>Hymenobacteraceae</taxon>
        <taxon>Hymenobacter</taxon>
    </lineage>
</organism>
<accession>A0A939JCB2</accession>
<feature type="domain" description="Putative beta-lactamase-inhibitor-like PepSY-like" evidence="1">
    <location>
        <begin position="25"/>
        <end position="64"/>
    </location>
</feature>
<evidence type="ECO:0000313" key="3">
    <source>
        <dbReference type="Proteomes" id="UP000664144"/>
    </source>
</evidence>
<name>A0A939JCB2_9BACT</name>
<keyword evidence="3" id="KW-1185">Reference proteome</keyword>
<dbReference type="SUPFAM" id="SSF160574">
    <property type="entry name" value="BT0923-like"/>
    <property type="match status" value="1"/>
</dbReference>
<dbReference type="AlphaFoldDB" id="A0A939JCB2"/>
<reference evidence="2" key="1">
    <citation type="submission" date="2021-03" db="EMBL/GenBank/DDBJ databases">
        <authorList>
            <person name="Kim M.K."/>
        </authorList>
    </citation>
    <scope>NUCLEOTIDE SEQUENCE</scope>
    <source>
        <strain evidence="2">BT186</strain>
    </source>
</reference>
<dbReference type="RefSeq" id="WP_206984097.1">
    <property type="nucleotide sequence ID" value="NZ_JAFLQZ010000004.1"/>
</dbReference>